<dbReference type="AlphaFoldDB" id="A0A3S4UQ46"/>
<reference evidence="2 3" key="1">
    <citation type="submission" date="2018-12" db="EMBL/GenBank/DDBJ databases">
        <authorList>
            <consortium name="Pathogen Informatics"/>
        </authorList>
    </citation>
    <scope>NUCLEOTIDE SEQUENCE [LARGE SCALE GENOMIC DNA]</scope>
    <source>
        <strain evidence="2 3">NCTC13652</strain>
    </source>
</reference>
<dbReference type="Gene3D" id="3.30.1050.40">
    <property type="match status" value="1"/>
</dbReference>
<dbReference type="RefSeq" id="WP_126412627.1">
    <property type="nucleotide sequence ID" value="NZ_LR134473.1"/>
</dbReference>
<name>A0A3S4UQ46_9ACTN</name>
<feature type="domain" description="Bacterial SCP orthologue" evidence="1">
    <location>
        <begin position="153"/>
        <end position="248"/>
    </location>
</feature>
<dbReference type="InterPro" id="IPR041629">
    <property type="entry name" value="SCP_3"/>
</dbReference>
<dbReference type="EMBL" id="LR134473">
    <property type="protein sequence ID" value="VEI02601.1"/>
    <property type="molecule type" value="Genomic_DNA"/>
</dbReference>
<evidence type="ECO:0000313" key="2">
    <source>
        <dbReference type="EMBL" id="VEI02601.1"/>
    </source>
</evidence>
<sequence length="252" mass="26044">MPLEPRTRIDRKVRRTAQACLQASAAVAGADPDRPAGARLLVVLTDVVQSFDDSGRSGSEQAGTLSLTQLMDAGEAGRAELSAIADRAFAGAGDRDLGPQLAVVHQRLAQILDAPVPDQVQALAGPVDTSTLLEAAAIEICAIGLGAGIQMPRTSLIAASRGLAGVLGDRFGGRTIEMRVPPATAVQLEAFGQGPSHHRGTPPNVAETDPATFVRLATGLATWQQVREAGLIQASGSHVDAMARMLPVIDLG</sequence>
<dbReference type="STRING" id="1122997.GCA_000425285_01080"/>
<organism evidence="2 3">
    <name type="scientific">Acidipropionibacterium jensenii</name>
    <dbReference type="NCBI Taxonomy" id="1749"/>
    <lineage>
        <taxon>Bacteria</taxon>
        <taxon>Bacillati</taxon>
        <taxon>Actinomycetota</taxon>
        <taxon>Actinomycetes</taxon>
        <taxon>Propionibacteriales</taxon>
        <taxon>Propionibacteriaceae</taxon>
        <taxon>Acidipropionibacterium</taxon>
    </lineage>
</organism>
<gene>
    <name evidence="2" type="ORF">NCTC13652_00780</name>
</gene>
<accession>A0A3S4UQ46</accession>
<evidence type="ECO:0000259" key="1">
    <source>
        <dbReference type="Pfam" id="PF17844"/>
    </source>
</evidence>
<dbReference type="Pfam" id="PF17844">
    <property type="entry name" value="SCP_3"/>
    <property type="match status" value="1"/>
</dbReference>
<dbReference type="OrthoDB" id="8481083at2"/>
<evidence type="ECO:0000313" key="3">
    <source>
        <dbReference type="Proteomes" id="UP000277858"/>
    </source>
</evidence>
<protein>
    <recommendedName>
        <fullName evidence="1">Bacterial SCP orthologue domain-containing protein</fullName>
    </recommendedName>
</protein>
<keyword evidence="3" id="KW-1185">Reference proteome</keyword>
<proteinExistence type="predicted"/>
<dbReference type="Proteomes" id="UP000277858">
    <property type="component" value="Chromosome"/>
</dbReference>